<keyword evidence="2 5" id="KW-0812">Transmembrane</keyword>
<dbReference type="PROSITE" id="PS50850">
    <property type="entry name" value="MFS"/>
    <property type="match status" value="1"/>
</dbReference>
<feature type="non-terminal residue" evidence="7">
    <location>
        <position position="1"/>
    </location>
</feature>
<dbReference type="PANTHER" id="PTHR24064">
    <property type="entry name" value="SOLUTE CARRIER FAMILY 22 MEMBER"/>
    <property type="match status" value="1"/>
</dbReference>
<reference evidence="7" key="1">
    <citation type="submission" date="2022-03" db="EMBL/GenBank/DDBJ databases">
        <authorList>
            <person name="Martin H S."/>
        </authorList>
    </citation>
    <scope>NUCLEOTIDE SEQUENCE</scope>
</reference>
<keyword evidence="3 5" id="KW-1133">Transmembrane helix</keyword>
<evidence type="ECO:0000256" key="3">
    <source>
        <dbReference type="ARBA" id="ARBA00022989"/>
    </source>
</evidence>
<evidence type="ECO:0000256" key="4">
    <source>
        <dbReference type="ARBA" id="ARBA00023136"/>
    </source>
</evidence>
<evidence type="ECO:0000256" key="2">
    <source>
        <dbReference type="ARBA" id="ARBA00022692"/>
    </source>
</evidence>
<accession>A0ABN8I5C7</accession>
<gene>
    <name evidence="7" type="ORF">IPOD504_LOCUS5870</name>
</gene>
<keyword evidence="4 5" id="KW-0472">Membrane</keyword>
<evidence type="ECO:0000313" key="7">
    <source>
        <dbReference type="EMBL" id="CAH2047643.1"/>
    </source>
</evidence>
<evidence type="ECO:0000259" key="6">
    <source>
        <dbReference type="PROSITE" id="PS50850"/>
    </source>
</evidence>
<dbReference type="Gene3D" id="1.20.1250.20">
    <property type="entry name" value="MFS general substrate transporter like domains"/>
    <property type="match status" value="2"/>
</dbReference>
<comment type="subcellular location">
    <subcellularLocation>
        <location evidence="1">Membrane</location>
        <topology evidence="1">Multi-pass membrane protein</topology>
    </subcellularLocation>
</comment>
<evidence type="ECO:0000313" key="8">
    <source>
        <dbReference type="Proteomes" id="UP000837857"/>
    </source>
</evidence>
<evidence type="ECO:0000256" key="1">
    <source>
        <dbReference type="ARBA" id="ARBA00004141"/>
    </source>
</evidence>
<dbReference type="InterPro" id="IPR036259">
    <property type="entry name" value="MFS_trans_sf"/>
</dbReference>
<dbReference type="EMBL" id="OW152829">
    <property type="protein sequence ID" value="CAH2047643.1"/>
    <property type="molecule type" value="Genomic_DNA"/>
</dbReference>
<keyword evidence="8" id="KW-1185">Reference proteome</keyword>
<feature type="transmembrane region" description="Helical" evidence="5">
    <location>
        <begin position="66"/>
        <end position="87"/>
    </location>
</feature>
<sequence length="192" mass="21088">MRALAGTLNSIGTLLVLPITGYISDRFGRRVALVVNIFNFALFGTIRAFSTSYAMYLVLQILQTTLGAGLYSSAYIFVFLTICYYWILGESVRWLLSKQKYTEARSALQEVAKVNKTTISEKSLEALVNPKLPTTVQSPMLYWEGIPSVLFAGMALLAGILVLTQPETLGTKLTDTLAEAEALGKTIAKQFT</sequence>
<dbReference type="InterPro" id="IPR020846">
    <property type="entry name" value="MFS_dom"/>
</dbReference>
<organism evidence="7 8">
    <name type="scientific">Iphiclides podalirius</name>
    <name type="common">scarce swallowtail</name>
    <dbReference type="NCBI Taxonomy" id="110791"/>
    <lineage>
        <taxon>Eukaryota</taxon>
        <taxon>Metazoa</taxon>
        <taxon>Ecdysozoa</taxon>
        <taxon>Arthropoda</taxon>
        <taxon>Hexapoda</taxon>
        <taxon>Insecta</taxon>
        <taxon>Pterygota</taxon>
        <taxon>Neoptera</taxon>
        <taxon>Endopterygota</taxon>
        <taxon>Lepidoptera</taxon>
        <taxon>Glossata</taxon>
        <taxon>Ditrysia</taxon>
        <taxon>Papilionoidea</taxon>
        <taxon>Papilionidae</taxon>
        <taxon>Papilioninae</taxon>
        <taxon>Iphiclides</taxon>
    </lineage>
</organism>
<name>A0ABN8I5C7_9NEOP</name>
<feature type="domain" description="Major facilitator superfamily (MFS) profile" evidence="6">
    <location>
        <begin position="1"/>
        <end position="192"/>
    </location>
</feature>
<evidence type="ECO:0000256" key="5">
    <source>
        <dbReference type="SAM" id="Phobius"/>
    </source>
</evidence>
<dbReference type="Proteomes" id="UP000837857">
    <property type="component" value="Chromosome 17"/>
</dbReference>
<feature type="transmembrane region" description="Helical" evidence="5">
    <location>
        <begin position="140"/>
        <end position="163"/>
    </location>
</feature>
<protein>
    <recommendedName>
        <fullName evidence="6">Major facilitator superfamily (MFS) profile domain-containing protein</fullName>
    </recommendedName>
</protein>
<feature type="transmembrane region" description="Helical" evidence="5">
    <location>
        <begin position="37"/>
        <end position="59"/>
    </location>
</feature>
<proteinExistence type="predicted"/>
<dbReference type="SUPFAM" id="SSF103473">
    <property type="entry name" value="MFS general substrate transporter"/>
    <property type="match status" value="1"/>
</dbReference>